<feature type="compositionally biased region" description="Low complexity" evidence="1">
    <location>
        <begin position="1"/>
        <end position="20"/>
    </location>
</feature>
<dbReference type="CDD" id="cd00093">
    <property type="entry name" value="HTH_XRE"/>
    <property type="match status" value="1"/>
</dbReference>
<dbReference type="InterPro" id="IPR025194">
    <property type="entry name" value="RodZ-like_C"/>
</dbReference>
<sequence length="334" mass="35886">MTQPTSTQSDDQSQIDQTGSPGRQLRALREGRKMEVERIAAQLHLSRSVIEALERDQFEDLPSPVFITGYLRNYARLLGADPKPIVDAYNALRPDSDPHLRSATRVQRQPQGNSGGAWGWIIGLLLVVVAAGLAGFWWQSRGAPESEMAALSPESGSSETDSQGLLPNEDGDDAAPSAQEQSAPVDSFGSSVSVPPDAIPLRREATSLRQPPSAPTETEAETTAETTETIPAASLPTEPSPEPEPVAEEAPNREVVLEFSGTSWVDVRDAAGEVVLNGEMREGDRRVITGEPPYKLVIGNAAATRLSVGDKPFDLDRRAQGNVARFSLDPDATE</sequence>
<dbReference type="EMBL" id="JAAIJR010000012">
    <property type="protein sequence ID" value="NEX19591.1"/>
    <property type="molecule type" value="Genomic_DNA"/>
</dbReference>
<feature type="domain" description="Cytoskeleton protein RodZ-like C-terminal" evidence="3">
    <location>
        <begin position="256"/>
        <end position="327"/>
    </location>
</feature>
<name>A0A6P1DRP0_9GAMM</name>
<keyword evidence="2" id="KW-0472">Membrane</keyword>
<evidence type="ECO:0000313" key="5">
    <source>
        <dbReference type="Proteomes" id="UP000471640"/>
    </source>
</evidence>
<dbReference type="GO" id="GO:0003677">
    <property type="term" value="F:DNA binding"/>
    <property type="evidence" value="ECO:0007669"/>
    <property type="project" value="InterPro"/>
</dbReference>
<dbReference type="PANTHER" id="PTHR34475">
    <property type="match status" value="1"/>
</dbReference>
<dbReference type="PANTHER" id="PTHR34475:SF1">
    <property type="entry name" value="CYTOSKELETON PROTEIN RODZ"/>
    <property type="match status" value="1"/>
</dbReference>
<feature type="region of interest" description="Disordered" evidence="1">
    <location>
        <begin position="1"/>
        <end position="24"/>
    </location>
</feature>
<dbReference type="AlphaFoldDB" id="A0A6P1DRP0"/>
<protein>
    <submittedName>
        <fullName evidence="4">Helix-turn-helix domain-containing protein</fullName>
    </submittedName>
</protein>
<feature type="compositionally biased region" description="Low complexity" evidence="1">
    <location>
        <begin position="215"/>
        <end position="237"/>
    </location>
</feature>
<accession>A0A6P1DRP0</accession>
<dbReference type="Pfam" id="PF13413">
    <property type="entry name" value="HTH_25"/>
    <property type="match status" value="1"/>
</dbReference>
<keyword evidence="5" id="KW-1185">Reference proteome</keyword>
<feature type="compositionally biased region" description="Polar residues" evidence="1">
    <location>
        <begin position="154"/>
        <end position="165"/>
    </location>
</feature>
<dbReference type="Pfam" id="PF13464">
    <property type="entry name" value="RodZ_C"/>
    <property type="match status" value="1"/>
</dbReference>
<comment type="caution">
    <text evidence="4">The sequence shown here is derived from an EMBL/GenBank/DDBJ whole genome shotgun (WGS) entry which is preliminary data.</text>
</comment>
<proteinExistence type="predicted"/>
<dbReference type="Gene3D" id="1.10.260.40">
    <property type="entry name" value="lambda repressor-like DNA-binding domains"/>
    <property type="match status" value="1"/>
</dbReference>
<evidence type="ECO:0000256" key="1">
    <source>
        <dbReference type="SAM" id="MobiDB-lite"/>
    </source>
</evidence>
<evidence type="ECO:0000313" key="4">
    <source>
        <dbReference type="EMBL" id="NEX19591.1"/>
    </source>
</evidence>
<reference evidence="5" key="1">
    <citation type="journal article" date="2020" name="Microbiol. Resour. Announc.">
        <title>Draft Genome Sequences of Thiorhodococcus mannitoliphagus and Thiorhodococcus minor, Purple Sulfur Photosynthetic Bacteria in the Gammaproteobacterial Family Chromatiaceae.</title>
        <authorList>
            <person name="Aviles F.A."/>
            <person name="Meyer T.E."/>
            <person name="Kyndt J.A."/>
        </authorList>
    </citation>
    <scope>NUCLEOTIDE SEQUENCE [LARGE SCALE GENOMIC DNA]</scope>
    <source>
        <strain evidence="5">DSM 18266</strain>
    </source>
</reference>
<dbReference type="RefSeq" id="WP_164652491.1">
    <property type="nucleotide sequence ID" value="NZ_JAAIJR010000012.1"/>
</dbReference>
<dbReference type="InterPro" id="IPR050400">
    <property type="entry name" value="Bact_Cytoskel_RodZ"/>
</dbReference>
<keyword evidence="2" id="KW-1133">Transmembrane helix</keyword>
<reference evidence="4 5" key="2">
    <citation type="submission" date="2020-02" db="EMBL/GenBank/DDBJ databases">
        <title>Genome sequences of Thiorhodococcus mannitoliphagus and Thiorhodococcus minor, purple sulfur photosynthetic bacteria in the gammaproteobacterial family, Chromatiaceae.</title>
        <authorList>
            <person name="Aviles F.A."/>
            <person name="Meyer T.E."/>
            <person name="Kyndt J.A."/>
        </authorList>
    </citation>
    <scope>NUCLEOTIDE SEQUENCE [LARGE SCALE GENOMIC DNA]</scope>
    <source>
        <strain evidence="4 5">DSM 18266</strain>
    </source>
</reference>
<evidence type="ECO:0000259" key="3">
    <source>
        <dbReference type="Pfam" id="PF13464"/>
    </source>
</evidence>
<dbReference type="Proteomes" id="UP000471640">
    <property type="component" value="Unassembled WGS sequence"/>
</dbReference>
<dbReference type="InterPro" id="IPR010982">
    <property type="entry name" value="Lambda_DNA-bd_dom_sf"/>
</dbReference>
<feature type="region of interest" description="Disordered" evidence="1">
    <location>
        <begin position="147"/>
        <end position="252"/>
    </location>
</feature>
<organism evidence="4 5">
    <name type="scientific">Thiorhodococcus mannitoliphagus</name>
    <dbReference type="NCBI Taxonomy" id="329406"/>
    <lineage>
        <taxon>Bacteria</taxon>
        <taxon>Pseudomonadati</taxon>
        <taxon>Pseudomonadota</taxon>
        <taxon>Gammaproteobacteria</taxon>
        <taxon>Chromatiales</taxon>
        <taxon>Chromatiaceae</taxon>
        <taxon>Thiorhodococcus</taxon>
    </lineage>
</organism>
<gene>
    <name evidence="4" type="ORF">G3480_04565</name>
</gene>
<feature type="compositionally biased region" description="Polar residues" evidence="1">
    <location>
        <begin position="178"/>
        <end position="193"/>
    </location>
</feature>
<keyword evidence="2" id="KW-0812">Transmembrane</keyword>
<dbReference type="InterPro" id="IPR001387">
    <property type="entry name" value="Cro/C1-type_HTH"/>
</dbReference>
<feature type="transmembrane region" description="Helical" evidence="2">
    <location>
        <begin position="117"/>
        <end position="138"/>
    </location>
</feature>
<evidence type="ECO:0000256" key="2">
    <source>
        <dbReference type="SAM" id="Phobius"/>
    </source>
</evidence>